<protein>
    <recommendedName>
        <fullName evidence="8">Glycosyltransferase family 92 protein</fullName>
        <ecNumber evidence="8">2.4.1.-</ecNumber>
    </recommendedName>
</protein>
<evidence type="ECO:0000256" key="5">
    <source>
        <dbReference type="ARBA" id="ARBA00022692"/>
    </source>
</evidence>
<evidence type="ECO:0000256" key="6">
    <source>
        <dbReference type="ARBA" id="ARBA00022989"/>
    </source>
</evidence>
<comment type="similarity">
    <text evidence="2 8">Belongs to the glycosyltransferase 92 family.</text>
</comment>
<evidence type="ECO:0000256" key="2">
    <source>
        <dbReference type="ARBA" id="ARBA00007647"/>
    </source>
</evidence>
<evidence type="ECO:0000256" key="8">
    <source>
        <dbReference type="RuleBase" id="RU366017"/>
    </source>
</evidence>
<dbReference type="GeneID" id="106478310"/>
<evidence type="ECO:0000256" key="4">
    <source>
        <dbReference type="ARBA" id="ARBA00022679"/>
    </source>
</evidence>
<keyword evidence="5" id="KW-0812">Transmembrane</keyword>
<dbReference type="InterPro" id="IPR008166">
    <property type="entry name" value="Glyco_transf_92"/>
</dbReference>
<keyword evidence="6" id="KW-1133">Transmembrane helix</keyword>
<keyword evidence="3 8" id="KW-0328">Glycosyltransferase</keyword>
<dbReference type="RefSeq" id="XP_013794293.1">
    <property type="nucleotide sequence ID" value="XM_013938839.2"/>
</dbReference>
<comment type="subcellular location">
    <subcellularLocation>
        <location evidence="1">Membrane</location>
        <topology evidence="1">Single-pass membrane protein</topology>
    </subcellularLocation>
</comment>
<keyword evidence="7" id="KW-0472">Membrane</keyword>
<dbReference type="PANTHER" id="PTHR21461">
    <property type="entry name" value="GLYCOSYLTRANSFERASE FAMILY 92 PROTEIN"/>
    <property type="match status" value="1"/>
</dbReference>
<gene>
    <name evidence="10" type="primary">LOC106478310</name>
</gene>
<evidence type="ECO:0000313" key="9">
    <source>
        <dbReference type="Proteomes" id="UP000694941"/>
    </source>
</evidence>
<accession>A0ABM1C517</accession>
<name>A0ABM1C517_LIMPO</name>
<sequence length="508" mass="58541">MAMFRMIWRQRSAVLLVGGIVILLHTTDLGSHLLPYTKLLQSKRSIEVINQPLLQMFFQQIEKNTQPDPWYVTDFSLTEPNWKTSKWNESQSSYILREHDGWLDMWQQISNQLLVYSAYWDNRNWVQDAPVVRIFASSIRKSGWPDELVPELLTAKCLMRYGRNELGNIVVRIVNATYAKLTKENWSELGYEFKCKDPLGGNESPSDVALRTNKSGESQQHMWIKVHHFRASVTQTLDKPTIGLCAKPLSSDLSKIPNVAWQIADFIAYYKVLGVSKFTFYDDGAPTAVKRIIYDLSHEGVHVQLLPWNVNWKEIRLAWGIYPDNFVTSAQDCFYRNMYKQDYTLVVGVDQFVVPRTNSSLRNMIVDLSRAVDDYFADFRFANALFCTNYPSKTVQELPFPLLSQQKVYRRQISDGYRGAQYMGRTEAVEWAGINAVGKRKILTPVKWVAKNVAFVHQYAASQPPSFQCGDFNEDQSGGFVVEDTQIPVVYGPNVTNLIRQWKKYLNS</sequence>
<evidence type="ECO:0000256" key="3">
    <source>
        <dbReference type="ARBA" id="ARBA00022676"/>
    </source>
</evidence>
<dbReference type="EC" id="2.4.1.-" evidence="8"/>
<dbReference type="PANTHER" id="PTHR21461:SF40">
    <property type="entry name" value="GLYCOSYLTRANSFERASE FAMILY 92 PROTEIN"/>
    <property type="match status" value="1"/>
</dbReference>
<evidence type="ECO:0000256" key="7">
    <source>
        <dbReference type="ARBA" id="ARBA00023136"/>
    </source>
</evidence>
<proteinExistence type="inferred from homology"/>
<evidence type="ECO:0000313" key="10">
    <source>
        <dbReference type="RefSeq" id="XP_013794293.1"/>
    </source>
</evidence>
<dbReference type="Proteomes" id="UP000694941">
    <property type="component" value="Unplaced"/>
</dbReference>
<keyword evidence="9" id="KW-1185">Reference proteome</keyword>
<reference evidence="10" key="1">
    <citation type="submission" date="2025-08" db="UniProtKB">
        <authorList>
            <consortium name="RefSeq"/>
        </authorList>
    </citation>
    <scope>IDENTIFICATION</scope>
    <source>
        <tissue evidence="10">Muscle</tissue>
    </source>
</reference>
<evidence type="ECO:0000256" key="1">
    <source>
        <dbReference type="ARBA" id="ARBA00004167"/>
    </source>
</evidence>
<keyword evidence="4 8" id="KW-0808">Transferase</keyword>
<dbReference type="Pfam" id="PF01697">
    <property type="entry name" value="Glyco_transf_92"/>
    <property type="match status" value="1"/>
</dbReference>
<organism evidence="9 10">
    <name type="scientific">Limulus polyphemus</name>
    <name type="common">Atlantic horseshoe crab</name>
    <dbReference type="NCBI Taxonomy" id="6850"/>
    <lineage>
        <taxon>Eukaryota</taxon>
        <taxon>Metazoa</taxon>
        <taxon>Ecdysozoa</taxon>
        <taxon>Arthropoda</taxon>
        <taxon>Chelicerata</taxon>
        <taxon>Merostomata</taxon>
        <taxon>Xiphosura</taxon>
        <taxon>Limulidae</taxon>
        <taxon>Limulus</taxon>
    </lineage>
</organism>